<evidence type="ECO:0000313" key="1">
    <source>
        <dbReference type="EMBL" id="VVQ22974.1"/>
    </source>
</evidence>
<name>A0A5E7VK82_PSEFL</name>
<dbReference type="EMBL" id="CABVJF010000027">
    <property type="protein sequence ID" value="VVQ22974.1"/>
    <property type="molecule type" value="Genomic_DNA"/>
</dbReference>
<proteinExistence type="predicted"/>
<dbReference type="Proteomes" id="UP000381378">
    <property type="component" value="Unassembled WGS sequence"/>
</dbReference>
<organism evidence="1 2">
    <name type="scientific">Pseudomonas fluorescens</name>
    <dbReference type="NCBI Taxonomy" id="294"/>
    <lineage>
        <taxon>Bacteria</taxon>
        <taxon>Pseudomonadati</taxon>
        <taxon>Pseudomonadota</taxon>
        <taxon>Gammaproteobacteria</taxon>
        <taxon>Pseudomonadales</taxon>
        <taxon>Pseudomonadaceae</taxon>
        <taxon>Pseudomonas</taxon>
    </lineage>
</organism>
<protein>
    <submittedName>
        <fullName evidence="1">Uncharacterized protein</fullName>
    </submittedName>
</protein>
<gene>
    <name evidence="1" type="ORF">PS928_05439</name>
</gene>
<reference evidence="1 2" key="1">
    <citation type="submission" date="2019-09" db="EMBL/GenBank/DDBJ databases">
        <authorList>
            <person name="Chandra G."/>
            <person name="Truman W A."/>
        </authorList>
    </citation>
    <scope>NUCLEOTIDE SEQUENCE [LARGE SCALE GENOMIC DNA]</scope>
    <source>
        <strain evidence="1">PS928</strain>
    </source>
</reference>
<sequence>MDVNDNAYCLYVRGALASFASKLAPTWEACI</sequence>
<accession>A0A5E7VK82</accession>
<evidence type="ECO:0000313" key="2">
    <source>
        <dbReference type="Proteomes" id="UP000381378"/>
    </source>
</evidence>
<dbReference type="AlphaFoldDB" id="A0A5E7VK82"/>